<dbReference type="PANTHER" id="PTHR33293">
    <property type="entry name" value="INSERTION ELEMENT IS1 1 PROTEIN INSB-RELATED"/>
    <property type="match status" value="1"/>
</dbReference>
<sequence length="130" mass="15504">MKCPRCASLKFVKDGFVNDRQRYQCKECHYHYSVRRKGKKPSYLKRLALFLHLEGLGYRPIEELIDVSNVSIMKWMNSLSPELKPLKSDRRRIQTIDKQDINNIIKRNKEGKTLLININENKSEIYYIKD</sequence>
<reference evidence="1 2" key="1">
    <citation type="submission" date="2020-04" db="EMBL/GenBank/DDBJ databases">
        <title>Flammeovirgaceae bacterium KN852 isolated from deep sea.</title>
        <authorList>
            <person name="Zhang D.-C."/>
        </authorList>
    </citation>
    <scope>NUCLEOTIDE SEQUENCE [LARGE SCALE GENOMIC DNA]</scope>
    <source>
        <strain evidence="1 2">KN852</strain>
    </source>
</reference>
<dbReference type="AlphaFoldDB" id="A0A848J1M9"/>
<gene>
    <name evidence="1" type="ORF">HH304_08240</name>
</gene>
<name>A0A848J1M9_9BACT</name>
<dbReference type="EMBL" id="JABBNU010000004">
    <property type="protein sequence ID" value="NMM48384.1"/>
    <property type="molecule type" value="Genomic_DNA"/>
</dbReference>
<dbReference type="RefSeq" id="WP_169680068.1">
    <property type="nucleotide sequence ID" value="NZ_JABBNU010000004.1"/>
</dbReference>
<organism evidence="1 2">
    <name type="scientific">Marinigracilibium pacificum</name>
    <dbReference type="NCBI Taxonomy" id="2729599"/>
    <lineage>
        <taxon>Bacteria</taxon>
        <taxon>Pseudomonadati</taxon>
        <taxon>Bacteroidota</taxon>
        <taxon>Cytophagia</taxon>
        <taxon>Cytophagales</taxon>
        <taxon>Flammeovirgaceae</taxon>
        <taxon>Marinigracilibium</taxon>
    </lineage>
</organism>
<accession>A0A848J1M9</accession>
<evidence type="ECO:0000313" key="1">
    <source>
        <dbReference type="EMBL" id="NMM48384.1"/>
    </source>
</evidence>
<dbReference type="PANTHER" id="PTHR33293:SF2">
    <property type="entry name" value="TRANSPOSASE"/>
    <property type="match status" value="1"/>
</dbReference>
<dbReference type="Proteomes" id="UP000559010">
    <property type="component" value="Unassembled WGS sequence"/>
</dbReference>
<comment type="caution">
    <text evidence="1">The sequence shown here is derived from an EMBL/GenBank/DDBJ whole genome shotgun (WGS) entry which is preliminary data.</text>
</comment>
<evidence type="ECO:0000313" key="2">
    <source>
        <dbReference type="Proteomes" id="UP000559010"/>
    </source>
</evidence>
<keyword evidence="2" id="KW-1185">Reference proteome</keyword>
<proteinExistence type="predicted"/>
<dbReference type="InterPro" id="IPR051354">
    <property type="entry name" value="Transposase_27_IS1"/>
</dbReference>
<protein>
    <submittedName>
        <fullName evidence="1">IS1 family transposase</fullName>
    </submittedName>
</protein>